<dbReference type="PANTHER" id="PTHR10442">
    <property type="entry name" value="40S RIBOSOMAL PROTEIN S21"/>
    <property type="match status" value="1"/>
</dbReference>
<dbReference type="GO" id="GO:0006412">
    <property type="term" value="P:translation"/>
    <property type="evidence" value="ECO:0007669"/>
    <property type="project" value="InterPro"/>
</dbReference>
<dbReference type="Pfam" id="PF01249">
    <property type="entry name" value="Ribosomal_S21e"/>
    <property type="match status" value="1"/>
</dbReference>
<dbReference type="Proteomes" id="UP000028761">
    <property type="component" value="Chromosome 3"/>
</dbReference>
<dbReference type="InterPro" id="IPR038579">
    <property type="entry name" value="Ribosomal_eS21_sf"/>
</dbReference>
<keyword evidence="2" id="KW-0689">Ribosomal protein</keyword>
<dbReference type="Ensembl" id="ENSPANT00000081877.1">
    <property type="protein sequence ID" value="ENSPANP00000053069.1"/>
    <property type="gene ID" value="ENSPANG00000039501.1"/>
</dbReference>
<proteinExistence type="inferred from homology"/>
<evidence type="ECO:0000256" key="1">
    <source>
        <dbReference type="ARBA" id="ARBA00010228"/>
    </source>
</evidence>
<reference evidence="4" key="2">
    <citation type="submission" date="2025-08" db="UniProtKB">
        <authorList>
            <consortium name="Ensembl"/>
        </authorList>
    </citation>
    <scope>IDENTIFICATION</scope>
</reference>
<accession>A0A8I5N375</accession>
<evidence type="ECO:0000313" key="4">
    <source>
        <dbReference type="Ensembl" id="ENSPANP00000053069.1"/>
    </source>
</evidence>
<dbReference type="GO" id="GO:0005840">
    <property type="term" value="C:ribosome"/>
    <property type="evidence" value="ECO:0007669"/>
    <property type="project" value="UniProtKB-KW"/>
</dbReference>
<sequence length="97" mass="10905">MLVEWKSHLPKWSPLASQCGGSRHGFEMQNYSGELVDLYMQRKGSASNRSIGVKNHASIQMNVVEADKVIGRFNGQFKTCAICEVIRRVGKSDDYIL</sequence>
<reference evidence="4" key="3">
    <citation type="submission" date="2025-09" db="UniProtKB">
        <authorList>
            <consortium name="Ensembl"/>
        </authorList>
    </citation>
    <scope>IDENTIFICATION</scope>
</reference>
<evidence type="ECO:0000256" key="2">
    <source>
        <dbReference type="ARBA" id="ARBA00022980"/>
    </source>
</evidence>
<keyword evidence="3" id="KW-0687">Ribonucleoprotein</keyword>
<keyword evidence="5" id="KW-1185">Reference proteome</keyword>
<comment type="similarity">
    <text evidence="1">Belongs to the eukaryotic ribosomal protein eS21 family.</text>
</comment>
<dbReference type="Gene3D" id="3.30.1230.20">
    <property type="match status" value="1"/>
</dbReference>
<evidence type="ECO:0000256" key="3">
    <source>
        <dbReference type="ARBA" id="ARBA00023274"/>
    </source>
</evidence>
<dbReference type="AlphaFoldDB" id="A0A8I5N375"/>
<reference evidence="4 5" key="1">
    <citation type="submission" date="2012-03" db="EMBL/GenBank/DDBJ databases">
        <title>Whole Genome Assembly of Papio anubis.</title>
        <authorList>
            <person name="Liu Y.L."/>
            <person name="Abraham K.A."/>
            <person name="Akbar H.A."/>
            <person name="Ali S.A."/>
            <person name="Anosike U.A."/>
            <person name="Aqrawi P.A."/>
            <person name="Arias F.A."/>
            <person name="Attaway T.A."/>
            <person name="Awwad R.A."/>
            <person name="Babu C.B."/>
            <person name="Bandaranaike D.B."/>
            <person name="Battles P.B."/>
            <person name="Bell A.B."/>
            <person name="Beltran B.B."/>
            <person name="Berhane-Mersha D.B."/>
            <person name="Bess C.B."/>
            <person name="Bickham C.B."/>
            <person name="Bolden T.B."/>
            <person name="Carter K.C."/>
            <person name="Chau D.C."/>
            <person name="Chavez A.C."/>
            <person name="Clerc-Blankenburg K.C."/>
            <person name="Coyle M.C."/>
            <person name="Dao M.D."/>
            <person name="Davila M.L.D."/>
            <person name="Davy-Carroll L.D."/>
            <person name="Denson S.D."/>
            <person name="Dinh H.D."/>
            <person name="Fernandez S.F."/>
            <person name="Fernando P.F."/>
            <person name="Forbes L.F."/>
            <person name="Francis C.F."/>
            <person name="Francisco L.F."/>
            <person name="Fu Q.F."/>
            <person name="Garcia-Iii R.G."/>
            <person name="Garrett T.G."/>
            <person name="Gross S.G."/>
            <person name="Gubbala S.G."/>
            <person name="Hirani K.H."/>
            <person name="Hogues M.H."/>
            <person name="Hollins B.H."/>
            <person name="Jackson L.J."/>
            <person name="Javaid M.J."/>
            <person name="Jhangiani S.J."/>
            <person name="Johnson A.J."/>
            <person name="Johnson B.J."/>
            <person name="Jones J.J."/>
            <person name="Joshi V.J."/>
            <person name="Kalu J.K."/>
            <person name="Khan N.K."/>
            <person name="Korchina V.K."/>
            <person name="Kovar C.K."/>
            <person name="Lago L.L."/>
            <person name="Lara F.L."/>
            <person name="Le T.-K.L."/>
            <person name="Lee S.L."/>
            <person name="Legall-Iii F.L."/>
            <person name="Lemon S.L."/>
            <person name="Liu J.L."/>
            <person name="Liu Y.-S.L."/>
            <person name="Liyanage D.L."/>
            <person name="Lopez J.L."/>
            <person name="Lorensuhewa L.L."/>
            <person name="Mata R.M."/>
            <person name="Mathew T.M."/>
            <person name="Mercado C.M."/>
            <person name="Mercado I.M."/>
            <person name="Morales K.M."/>
            <person name="Morgan M.M."/>
            <person name="Munidasa M.M."/>
            <person name="Ngo D.N."/>
            <person name="Nguyen L.N."/>
            <person name="Nguyen T.N."/>
            <person name="Nguyen N.N."/>
            <person name="Obregon M.O."/>
            <person name="Okwuonu G.O."/>
            <person name="Ongeri F.O."/>
            <person name="Onwere C.O."/>
            <person name="Osifeso I.O."/>
            <person name="Parra A.P."/>
            <person name="Patil S.P."/>
            <person name="Perez A.P."/>
            <person name="Perez Y.P."/>
            <person name="Pham C.P."/>
            <person name="Pu L.-L.P."/>
            <person name="Puazo M.P."/>
            <person name="Quiroz J.Q."/>
            <person name="Rouhana J.R."/>
            <person name="Ruiz M.R."/>
            <person name="Ruiz S.-J.R."/>
            <person name="Saada N.S."/>
            <person name="Santibanez J.S."/>
            <person name="Scheel M.S."/>
            <person name="Schneider B.S."/>
            <person name="Simmons D.S."/>
            <person name="Sisson I.S."/>
            <person name="Tang L.-Y.T."/>
            <person name="Thornton R.T."/>
            <person name="Tisius J.T."/>
            <person name="Toledanes G.T."/>
            <person name="Trejos Z.T."/>
            <person name="Usmani K.U."/>
            <person name="Varghese R.V."/>
            <person name="Vattathil S.V."/>
            <person name="Vee V.V."/>
            <person name="Walker D.W."/>
            <person name="Weissenberger G.W."/>
            <person name="White C.W."/>
            <person name="Williams A.W."/>
            <person name="Woodworth J.W."/>
            <person name="Wright R.W."/>
            <person name="Zhu Y.Z."/>
            <person name="Han Y.H."/>
            <person name="Newsham I.N."/>
            <person name="Nazareth L.N."/>
            <person name="Worley K.W."/>
            <person name="Muzny D.M."/>
            <person name="Rogers J.R."/>
            <person name="Gibbs R.G."/>
        </authorList>
    </citation>
    <scope>NUCLEOTIDE SEQUENCE [LARGE SCALE GENOMIC DNA]</scope>
</reference>
<protein>
    <submittedName>
        <fullName evidence="4">Uncharacterized protein</fullName>
    </submittedName>
</protein>
<name>A0A8I5N375_PAPAN</name>
<dbReference type="InterPro" id="IPR001931">
    <property type="entry name" value="Ribosomal_eS21"/>
</dbReference>
<dbReference type="GO" id="GO:1990904">
    <property type="term" value="C:ribonucleoprotein complex"/>
    <property type="evidence" value="ECO:0007669"/>
    <property type="project" value="UniProtKB-KW"/>
</dbReference>
<dbReference type="GO" id="GO:0003735">
    <property type="term" value="F:structural constituent of ribosome"/>
    <property type="evidence" value="ECO:0007669"/>
    <property type="project" value="InterPro"/>
</dbReference>
<evidence type="ECO:0000313" key="5">
    <source>
        <dbReference type="Proteomes" id="UP000028761"/>
    </source>
</evidence>
<organism evidence="4 5">
    <name type="scientific">Papio anubis</name>
    <name type="common">Olive baboon</name>
    <dbReference type="NCBI Taxonomy" id="9555"/>
    <lineage>
        <taxon>Eukaryota</taxon>
        <taxon>Metazoa</taxon>
        <taxon>Chordata</taxon>
        <taxon>Craniata</taxon>
        <taxon>Vertebrata</taxon>
        <taxon>Euteleostomi</taxon>
        <taxon>Mammalia</taxon>
        <taxon>Eutheria</taxon>
        <taxon>Euarchontoglires</taxon>
        <taxon>Primates</taxon>
        <taxon>Haplorrhini</taxon>
        <taxon>Catarrhini</taxon>
        <taxon>Cercopithecidae</taxon>
        <taxon>Cercopithecinae</taxon>
        <taxon>Papio</taxon>
    </lineage>
</organism>
<dbReference type="GeneTree" id="ENSGT00390000017515"/>